<dbReference type="InterPro" id="IPR027417">
    <property type="entry name" value="P-loop_NTPase"/>
</dbReference>
<dbReference type="AlphaFoldDB" id="A0A1U9Z981"/>
<evidence type="ECO:0000313" key="1">
    <source>
        <dbReference type="EMBL" id="AQZ54261.1"/>
    </source>
</evidence>
<name>A0A1U9Z981_9HYPH</name>
<accession>A0A1U9Z981</accession>
<sequence length="1008" mass="111543" precursor="true">MARFGETLDYIAAALSRSVFRKSLDGYCRLVTAEDNDTLVADDGSLVSVFALEGFRSLAGETEVSQTVEQLRRTITPYFASPGCALQFWFGHSPDLGASEIDMALSSIGRVAHDSGLDVGDLIDERRRILPRKLTGERSYLAVWSRPSNLTKNEIKAGQAARRKNLSGAPSMRQSQWPDAALEALRTRHRSVSDALLREFALVGIEMERLDARTAITAARGVLYPEFLHASPSWSPVLPGDMMRKKMPSTNAELKKGDISNLTWPALSRQLLTESATIVDQSTVEIGNSVFSGFDLSLPPEIVVSFNDLVRRVLDSKDRISWRTSMLTEAGGYQGQIFKEQYARLFTWTAPSRNRRIVQAFDALREADGIDDTAVRFRVSFAAWAPKTHKDVLMRQVANLRRAVERWGSAQTDALIGDPVENVMSSALAMNCASTAPPMAASLSHALAMSPISRPAKCWDHGAVLFRTSDGKLWPYQPGSSKQTSWVDVIVGTPGSGKSVLLNSMNLGVALSPQSGQSDDGSGLLPRISIIDVGPSSAGLISLLRDSLPANRRHEVVYHRLRMEEQYSVNPFDTQLALRFPLAHERGYLVNLVTLLCTPDGAESAYDGISALAASCINEAYERFSDDREPKKYVPSESYEVDAALGEVGYVADQSSTWWEVTDVLMENGRRHEAALAQRFAVPTLSDLILVSNSETVREPFREMVTRTQEPVLKAFQRMVSSATKDFPILARPTRFDVSGARIIAFDLSDVTATVGPQAKRHTAIMYMLAHHAVTSDFWLDEDELRGLKAPQVYIDYHLRRWKNNRQMHKRLCFDEYHMTGGLGIRQQVINDVRVCRKAGVQIALASQLMDDFDEAIQKLVTNIWFCNVPTENAISEVSETYNLSASARSILRTLHGPVPGEGAPVMAYLTLKSGVYTQYLINELGPIELWALSTTSEDTALRSMLYDRLGSKRARTILAARFPDGSAKATIERRLGELEDRGVAVDEGKRGDVIRDLADQIVKEAVA</sequence>
<dbReference type="SUPFAM" id="SSF52540">
    <property type="entry name" value="P-loop containing nucleoside triphosphate hydrolases"/>
    <property type="match status" value="1"/>
</dbReference>
<evidence type="ECO:0000313" key="2">
    <source>
        <dbReference type="Proteomes" id="UP000191135"/>
    </source>
</evidence>
<dbReference type="eggNOG" id="COG0433">
    <property type="taxonomic scope" value="Bacteria"/>
</dbReference>
<organism evidence="1 2">
    <name type="scientific">Martelella mediterranea DSM 17316</name>
    <dbReference type="NCBI Taxonomy" id="1122214"/>
    <lineage>
        <taxon>Bacteria</taxon>
        <taxon>Pseudomonadati</taxon>
        <taxon>Pseudomonadota</taxon>
        <taxon>Alphaproteobacteria</taxon>
        <taxon>Hyphomicrobiales</taxon>
        <taxon>Aurantimonadaceae</taxon>
        <taxon>Martelella</taxon>
    </lineage>
</organism>
<keyword evidence="2" id="KW-1185">Reference proteome</keyword>
<dbReference type="Proteomes" id="UP000191135">
    <property type="component" value="Plasmid pMM259"/>
</dbReference>
<dbReference type="KEGG" id="mmed:Mame_04969"/>
<dbReference type="EMBL" id="CP020332">
    <property type="protein sequence ID" value="AQZ54261.1"/>
    <property type="molecule type" value="Genomic_DNA"/>
</dbReference>
<dbReference type="RefSeq" id="WP_018067329.1">
    <property type="nucleotide sequence ID" value="NZ_AQWH01000038.1"/>
</dbReference>
<proteinExistence type="predicted"/>
<geneLocation type="plasmid" evidence="2">
    <name>pmm259</name>
</geneLocation>
<protein>
    <submittedName>
        <fullName evidence="1">Type IV secretory pathway, VirB4 component</fullName>
    </submittedName>
</protein>
<dbReference type="Gene3D" id="3.40.50.300">
    <property type="entry name" value="P-loop containing nucleotide triphosphate hydrolases"/>
    <property type="match status" value="1"/>
</dbReference>
<reference evidence="1 2" key="1">
    <citation type="submission" date="2017-03" db="EMBL/GenBank/DDBJ databases">
        <title>Foreign affairs: Plasmid Transfer between Roseobacters and Rhizobia.</title>
        <authorList>
            <person name="Bartling P."/>
            <person name="Bunk B."/>
            <person name="Overmann J."/>
            <person name="Brinkmann H."/>
            <person name="Petersen J."/>
        </authorList>
    </citation>
    <scope>NUCLEOTIDE SEQUENCE [LARGE SCALE GENOMIC DNA]</scope>
    <source>
        <strain evidence="1 2">MACL11</strain>
        <plasmid evidence="2">Plasmid pmm259</plasmid>
    </source>
</reference>
<keyword evidence="1" id="KW-0614">Plasmid</keyword>
<gene>
    <name evidence="1" type="ORF">Mame_04969</name>
</gene>